<name>A0A6N2S768_BLAHA</name>
<keyword evidence="5 6" id="KW-0472">Membrane</keyword>
<reference evidence="7" key="1">
    <citation type="submission" date="2019-11" db="EMBL/GenBank/DDBJ databases">
        <authorList>
            <person name="Feng L."/>
        </authorList>
    </citation>
    <scope>NUCLEOTIDE SEQUENCE</scope>
    <source>
        <strain evidence="7">BhanseniiLFYP23</strain>
    </source>
</reference>
<keyword evidence="4 6" id="KW-1133">Transmembrane helix</keyword>
<evidence type="ECO:0000256" key="4">
    <source>
        <dbReference type="ARBA" id="ARBA00022989"/>
    </source>
</evidence>
<dbReference type="GO" id="GO:0016020">
    <property type="term" value="C:membrane"/>
    <property type="evidence" value="ECO:0007669"/>
    <property type="project" value="UniProtKB-SubCell"/>
</dbReference>
<dbReference type="AlphaFoldDB" id="A0A6N2S768"/>
<sequence length="385" mass="43422">MNWKKHIKNLLVFIFTLLAVVLGGLIAFKFIRFFMPFVIGWLIALIANPLVRMLERRMKVARKHTSMLLIIAVLAAIIGGIYFIGMKTLQEASSLIEQAPEIYSSFREDFQEAGENLSMIIEELPDGVQKGIADFQDSLGNMIGTAVGKISQITVDQASNFAKNLPSIIIAIIFTILSSYFFIADRDKILEFGREHTPQLIQEKWKILERCFRSIFGGYFKAQFKIMGVVFVILCIGFLILKVNFAIVVAFLVSFLDMLPFFGTGTALIPWALFKILSGDMQYAVGLIILYLTTQLIRRIIEPKVVGDSIGIDPLWTLICMYTGYRFAGVLGMILAVPVGAIIVNFYHAGMFNSAIRNLQDAVEDFLKWLYRDDGKHISDNNKKE</sequence>
<feature type="transmembrane region" description="Helical" evidence="6">
    <location>
        <begin position="66"/>
        <end position="85"/>
    </location>
</feature>
<comment type="subcellular location">
    <subcellularLocation>
        <location evidence="1">Membrane</location>
        <topology evidence="1">Multi-pass membrane protein</topology>
    </subcellularLocation>
</comment>
<feature type="transmembrane region" description="Helical" evidence="6">
    <location>
        <begin position="229"/>
        <end position="256"/>
    </location>
</feature>
<dbReference type="RefSeq" id="WP_004221359.1">
    <property type="nucleotide sequence ID" value="NZ_CACRSY010000007.1"/>
</dbReference>
<accession>A0A6N2S768</accession>
<dbReference type="NCBIfam" id="TIGR02872">
    <property type="entry name" value="spore_ytvI"/>
    <property type="match status" value="1"/>
</dbReference>
<dbReference type="InterPro" id="IPR002549">
    <property type="entry name" value="AI-2E-like"/>
</dbReference>
<evidence type="ECO:0000256" key="2">
    <source>
        <dbReference type="ARBA" id="ARBA00009773"/>
    </source>
</evidence>
<gene>
    <name evidence="7" type="ORF">BHLFYP23_01984</name>
</gene>
<dbReference type="InterPro" id="IPR014227">
    <property type="entry name" value="YtvI-like"/>
</dbReference>
<protein>
    <submittedName>
        <fullName evidence="7">Pheromone autoinducer 2 transporter</fullName>
    </submittedName>
</protein>
<dbReference type="EMBL" id="CACRSY010000007">
    <property type="protein sequence ID" value="VYS89523.1"/>
    <property type="molecule type" value="Genomic_DNA"/>
</dbReference>
<comment type="similarity">
    <text evidence="2">Belongs to the autoinducer-2 exporter (AI-2E) (TC 2.A.86) family.</text>
</comment>
<dbReference type="Pfam" id="PF01594">
    <property type="entry name" value="AI-2E_transport"/>
    <property type="match status" value="1"/>
</dbReference>
<feature type="transmembrane region" description="Helical" evidence="6">
    <location>
        <begin position="268"/>
        <end position="293"/>
    </location>
</feature>
<feature type="transmembrane region" description="Helical" evidence="6">
    <location>
        <begin position="33"/>
        <end position="54"/>
    </location>
</feature>
<dbReference type="GO" id="GO:0055085">
    <property type="term" value="P:transmembrane transport"/>
    <property type="evidence" value="ECO:0007669"/>
    <property type="project" value="TreeGrafter"/>
</dbReference>
<evidence type="ECO:0000256" key="1">
    <source>
        <dbReference type="ARBA" id="ARBA00004141"/>
    </source>
</evidence>
<evidence type="ECO:0000256" key="5">
    <source>
        <dbReference type="ARBA" id="ARBA00023136"/>
    </source>
</evidence>
<evidence type="ECO:0000256" key="3">
    <source>
        <dbReference type="ARBA" id="ARBA00022692"/>
    </source>
</evidence>
<feature type="transmembrane region" description="Helical" evidence="6">
    <location>
        <begin position="165"/>
        <end position="184"/>
    </location>
</feature>
<feature type="transmembrane region" description="Helical" evidence="6">
    <location>
        <begin position="330"/>
        <end position="347"/>
    </location>
</feature>
<dbReference type="PANTHER" id="PTHR21716">
    <property type="entry name" value="TRANSMEMBRANE PROTEIN"/>
    <property type="match status" value="1"/>
</dbReference>
<evidence type="ECO:0000313" key="7">
    <source>
        <dbReference type="EMBL" id="VYS89523.1"/>
    </source>
</evidence>
<dbReference type="PANTHER" id="PTHR21716:SF68">
    <property type="entry name" value="TRANSPORT PROTEIN YTVI-RELATED"/>
    <property type="match status" value="1"/>
</dbReference>
<keyword evidence="3 6" id="KW-0812">Transmembrane</keyword>
<evidence type="ECO:0000256" key="6">
    <source>
        <dbReference type="SAM" id="Phobius"/>
    </source>
</evidence>
<organism evidence="7">
    <name type="scientific">Blautia hansenii</name>
    <name type="common">Ruminococcus hansenii</name>
    <dbReference type="NCBI Taxonomy" id="1322"/>
    <lineage>
        <taxon>Bacteria</taxon>
        <taxon>Bacillati</taxon>
        <taxon>Bacillota</taxon>
        <taxon>Clostridia</taxon>
        <taxon>Lachnospirales</taxon>
        <taxon>Lachnospiraceae</taxon>
        <taxon>Blautia</taxon>
    </lineage>
</organism>
<proteinExistence type="inferred from homology"/>